<sequence>MIWNFQTPIITLLNTSATLEYLYSDESKAT</sequence>
<reference evidence="1" key="2">
    <citation type="journal article" date="2015" name="Data Brief">
        <title>Shoot transcriptome of the giant reed, Arundo donax.</title>
        <authorList>
            <person name="Barrero R.A."/>
            <person name="Guerrero F.D."/>
            <person name="Moolhuijzen P."/>
            <person name="Goolsby J.A."/>
            <person name="Tidwell J."/>
            <person name="Bellgard S.E."/>
            <person name="Bellgard M.I."/>
        </authorList>
    </citation>
    <scope>NUCLEOTIDE SEQUENCE</scope>
    <source>
        <tissue evidence="1">Shoot tissue taken approximately 20 cm above the soil surface</tissue>
    </source>
</reference>
<reference evidence="1" key="1">
    <citation type="submission" date="2014-09" db="EMBL/GenBank/DDBJ databases">
        <authorList>
            <person name="Magalhaes I.L.F."/>
            <person name="Oliveira U."/>
            <person name="Santos F.R."/>
            <person name="Vidigal T.H.D.A."/>
            <person name="Brescovit A.D."/>
            <person name="Santos A.J."/>
        </authorList>
    </citation>
    <scope>NUCLEOTIDE SEQUENCE</scope>
    <source>
        <tissue evidence="1">Shoot tissue taken approximately 20 cm above the soil surface</tissue>
    </source>
</reference>
<proteinExistence type="predicted"/>
<dbReference type="AlphaFoldDB" id="A0A0A8Z860"/>
<dbReference type="EMBL" id="GBRH01264955">
    <property type="protein sequence ID" value="JAD32940.1"/>
    <property type="molecule type" value="Transcribed_RNA"/>
</dbReference>
<organism evidence="1">
    <name type="scientific">Arundo donax</name>
    <name type="common">Giant reed</name>
    <name type="synonym">Donax arundinaceus</name>
    <dbReference type="NCBI Taxonomy" id="35708"/>
    <lineage>
        <taxon>Eukaryota</taxon>
        <taxon>Viridiplantae</taxon>
        <taxon>Streptophyta</taxon>
        <taxon>Embryophyta</taxon>
        <taxon>Tracheophyta</taxon>
        <taxon>Spermatophyta</taxon>
        <taxon>Magnoliopsida</taxon>
        <taxon>Liliopsida</taxon>
        <taxon>Poales</taxon>
        <taxon>Poaceae</taxon>
        <taxon>PACMAD clade</taxon>
        <taxon>Arundinoideae</taxon>
        <taxon>Arundineae</taxon>
        <taxon>Arundo</taxon>
    </lineage>
</organism>
<protein>
    <submittedName>
        <fullName evidence="1">Uncharacterized protein</fullName>
    </submittedName>
</protein>
<evidence type="ECO:0000313" key="1">
    <source>
        <dbReference type="EMBL" id="JAD32940.1"/>
    </source>
</evidence>
<accession>A0A0A8Z860</accession>
<name>A0A0A8Z860_ARUDO</name>